<evidence type="ECO:0000313" key="2">
    <source>
        <dbReference type="Proteomes" id="UP000016932"/>
    </source>
</evidence>
<organism evidence="1 2">
    <name type="scientific">Pseudocercospora fijiensis (strain CIRAD86)</name>
    <name type="common">Black leaf streak disease fungus</name>
    <name type="synonym">Mycosphaerella fijiensis</name>
    <dbReference type="NCBI Taxonomy" id="383855"/>
    <lineage>
        <taxon>Eukaryota</taxon>
        <taxon>Fungi</taxon>
        <taxon>Dikarya</taxon>
        <taxon>Ascomycota</taxon>
        <taxon>Pezizomycotina</taxon>
        <taxon>Dothideomycetes</taxon>
        <taxon>Dothideomycetidae</taxon>
        <taxon>Mycosphaerellales</taxon>
        <taxon>Mycosphaerellaceae</taxon>
        <taxon>Pseudocercospora</taxon>
    </lineage>
</organism>
<gene>
    <name evidence="1" type="ORF">MYCFIDRAFT_173526</name>
</gene>
<name>M3AIZ2_PSEFD</name>
<dbReference type="HOGENOM" id="CLU_669257_0_0_1"/>
<dbReference type="AlphaFoldDB" id="M3AIZ2"/>
<dbReference type="Proteomes" id="UP000016932">
    <property type="component" value="Unassembled WGS sequence"/>
</dbReference>
<proteinExistence type="predicted"/>
<keyword evidence="2" id="KW-1185">Reference proteome</keyword>
<accession>M3AIZ2</accession>
<dbReference type="EMBL" id="KB446557">
    <property type="protein sequence ID" value="EME84566.1"/>
    <property type="molecule type" value="Genomic_DNA"/>
</dbReference>
<evidence type="ECO:0000313" key="1">
    <source>
        <dbReference type="EMBL" id="EME84566.1"/>
    </source>
</evidence>
<dbReference type="GeneID" id="19333006"/>
<dbReference type="KEGG" id="pfj:MYCFIDRAFT_173526"/>
<protein>
    <submittedName>
        <fullName evidence="1">Uncharacterized protein</fullName>
    </submittedName>
</protein>
<reference evidence="1 2" key="1">
    <citation type="journal article" date="2012" name="PLoS Pathog.">
        <title>Diverse lifestyles and strategies of plant pathogenesis encoded in the genomes of eighteen Dothideomycetes fungi.</title>
        <authorList>
            <person name="Ohm R.A."/>
            <person name="Feau N."/>
            <person name="Henrissat B."/>
            <person name="Schoch C.L."/>
            <person name="Horwitz B.A."/>
            <person name="Barry K.W."/>
            <person name="Condon B.J."/>
            <person name="Copeland A.C."/>
            <person name="Dhillon B."/>
            <person name="Glaser F."/>
            <person name="Hesse C.N."/>
            <person name="Kosti I."/>
            <person name="LaButti K."/>
            <person name="Lindquist E.A."/>
            <person name="Lucas S."/>
            <person name="Salamov A.A."/>
            <person name="Bradshaw R.E."/>
            <person name="Ciuffetti L."/>
            <person name="Hamelin R.C."/>
            <person name="Kema G.H.J."/>
            <person name="Lawrence C."/>
            <person name="Scott J.A."/>
            <person name="Spatafora J.W."/>
            <person name="Turgeon B.G."/>
            <person name="de Wit P.J.G.M."/>
            <person name="Zhong S."/>
            <person name="Goodwin S.B."/>
            <person name="Grigoriev I.V."/>
        </authorList>
    </citation>
    <scope>NUCLEOTIDE SEQUENCE [LARGE SCALE GENOMIC DNA]</scope>
    <source>
        <strain evidence="1 2">CIRAD86</strain>
    </source>
</reference>
<dbReference type="VEuPathDB" id="FungiDB:MYCFIDRAFT_173526"/>
<sequence length="411" mass="45257">MNKRKNDGPVEVQRPKMVNKSRRGGCSAYCTMTSSRELARWSDHGSPACCSAVGDEASSSGDCIWEKARILSRTLVFRWSRGPREPRGTVIFIAVSEVGPSETAYRERVRTHIVGGCEDIPQHIKNPCQHSAICSVPTALLAVQVHHTTMGMLLAKGTTDLPKHARREDMAEERHTVATAQDLRDGIVIIADAARHRTCSRSAFSVHMVAPAACTPHAVWPCSQTNARTRQLPSTEDQRNNGFGHLNECKCIPKRACQDEVSILSFVAFVCDDQPRNKSCIAVEPAHLLLRKRQALLSFTNLNREEPLQSVRWVILLAKHLHKALAAVYSSIVGVCIRGFFSHFTPLIARGGVCDRASDTPSHNARDPRQLIFALFSKITLINSTRPLSALTVSNGATIACAPKIHAEDKH</sequence>
<dbReference type="RefSeq" id="XP_007925190.1">
    <property type="nucleotide sequence ID" value="XM_007926999.1"/>
</dbReference>